<dbReference type="EMBL" id="JBHSIZ010000038">
    <property type="protein sequence ID" value="MFC4960686.1"/>
    <property type="molecule type" value="Genomic_DNA"/>
</dbReference>
<organism evidence="2 3">
    <name type="scientific">Streptomyces mauvecolor</name>
    <dbReference type="NCBI Taxonomy" id="58345"/>
    <lineage>
        <taxon>Bacteria</taxon>
        <taxon>Bacillati</taxon>
        <taxon>Actinomycetota</taxon>
        <taxon>Actinomycetes</taxon>
        <taxon>Kitasatosporales</taxon>
        <taxon>Streptomycetaceae</taxon>
        <taxon>Streptomyces</taxon>
    </lineage>
</organism>
<comment type="caution">
    <text evidence="2">The sequence shown here is derived from an EMBL/GenBank/DDBJ whole genome shotgun (WGS) entry which is preliminary data.</text>
</comment>
<dbReference type="RefSeq" id="WP_344379572.1">
    <property type="nucleotide sequence ID" value="NZ_BAAASQ010000029.1"/>
</dbReference>
<reference evidence="3" key="1">
    <citation type="journal article" date="2019" name="Int. J. Syst. Evol. Microbiol.">
        <title>The Global Catalogue of Microorganisms (GCM) 10K type strain sequencing project: providing services to taxonomists for standard genome sequencing and annotation.</title>
        <authorList>
            <consortium name="The Broad Institute Genomics Platform"/>
            <consortium name="The Broad Institute Genome Sequencing Center for Infectious Disease"/>
            <person name="Wu L."/>
            <person name="Ma J."/>
        </authorList>
    </citation>
    <scope>NUCLEOTIDE SEQUENCE [LARGE SCALE GENOMIC DNA]</scope>
    <source>
        <strain evidence="3">CCM 7224</strain>
    </source>
</reference>
<keyword evidence="3" id="KW-1185">Reference proteome</keyword>
<evidence type="ECO:0000256" key="1">
    <source>
        <dbReference type="SAM" id="MobiDB-lite"/>
    </source>
</evidence>
<proteinExistence type="predicted"/>
<name>A0ABV9UU06_9ACTN</name>
<accession>A0ABV9UU06</accession>
<evidence type="ECO:0000313" key="2">
    <source>
        <dbReference type="EMBL" id="MFC4960686.1"/>
    </source>
</evidence>
<gene>
    <name evidence="2" type="ORF">ACFPFX_30750</name>
</gene>
<feature type="region of interest" description="Disordered" evidence="1">
    <location>
        <begin position="22"/>
        <end position="44"/>
    </location>
</feature>
<protein>
    <submittedName>
        <fullName evidence="2">Uncharacterized protein</fullName>
    </submittedName>
</protein>
<sequence length="44" mass="4889">MADSHNAMVDRLAHLMQPEREFGMNATHRLRTPTPTGTAGEPSR</sequence>
<dbReference type="Proteomes" id="UP001595834">
    <property type="component" value="Unassembled WGS sequence"/>
</dbReference>
<evidence type="ECO:0000313" key="3">
    <source>
        <dbReference type="Proteomes" id="UP001595834"/>
    </source>
</evidence>